<keyword evidence="3" id="KW-0238">DNA-binding</keyword>
<sequence>MTKVKIPDGWQETKLGKLLTIRNGKDHKDLKDGKYPVLGTGGVIRYVNSYLYDQPSILIGRKGTIDKPQFITSPFWTVDTLFYSEISPDVVPFFLFLVVQSVKWQQYNQATGVPSLTGTIINNVKVCIPSSKNEQKKIAEILGTCDRTLELTEKLITAKRKLKQGLMQKLLTGKLRFPEFEGQKWIRKKIGSFADVTAGGTPSTTEKSYWDGNIRWMNSGELNLKRVYEVSGRITQEGLKNSSTKLIPANCVLIGLAGQGKTRGTVAVNLVELCTNQSIAAILPNKKFSYWFLYHNLEYRYEELRSLSTGEGGRGGLNLGIIKRVEIDFPSLSEQEKIASCLNKLDDEIDILAKKKELLMKQKKGLMQKLLTGKIRVNK</sequence>
<dbReference type="AlphaFoldDB" id="A0A844GVY8"/>
<evidence type="ECO:0000256" key="2">
    <source>
        <dbReference type="ARBA" id="ARBA00022747"/>
    </source>
</evidence>
<dbReference type="EMBL" id="WMIA01000025">
    <property type="protein sequence ID" value="MTF40310.1"/>
    <property type="molecule type" value="Genomic_DNA"/>
</dbReference>
<evidence type="ECO:0000313" key="5">
    <source>
        <dbReference type="EMBL" id="MTF40310.1"/>
    </source>
</evidence>
<dbReference type="RefSeq" id="WP_155084518.1">
    <property type="nucleotide sequence ID" value="NZ_WMIA01000025.1"/>
</dbReference>
<name>A0A844GVY8_9CHRO</name>
<dbReference type="SUPFAM" id="SSF116734">
    <property type="entry name" value="DNA methylase specificity domain"/>
    <property type="match status" value="2"/>
</dbReference>
<comment type="caution">
    <text evidence="5">The sequence shown here is derived from an EMBL/GenBank/DDBJ whole genome shotgun (WGS) entry which is preliminary data.</text>
</comment>
<evidence type="ECO:0000313" key="6">
    <source>
        <dbReference type="Proteomes" id="UP000437131"/>
    </source>
</evidence>
<proteinExistence type="inferred from homology"/>
<dbReference type="CDD" id="cd17294">
    <property type="entry name" value="RMtype1_S_MmaC7ORF19P_TRD1-CR1_like"/>
    <property type="match status" value="1"/>
</dbReference>
<dbReference type="InterPro" id="IPR044946">
    <property type="entry name" value="Restrct_endonuc_typeI_TRD_sf"/>
</dbReference>
<dbReference type="Gene3D" id="1.10.287.1120">
    <property type="entry name" value="Bipartite methylase S protein"/>
    <property type="match status" value="2"/>
</dbReference>
<accession>A0A844GVY8</accession>
<dbReference type="PANTHER" id="PTHR30408:SF12">
    <property type="entry name" value="TYPE I RESTRICTION ENZYME MJAVIII SPECIFICITY SUBUNIT"/>
    <property type="match status" value="1"/>
</dbReference>
<dbReference type="Proteomes" id="UP000437131">
    <property type="component" value="Unassembled WGS sequence"/>
</dbReference>
<evidence type="ECO:0000259" key="4">
    <source>
        <dbReference type="Pfam" id="PF01420"/>
    </source>
</evidence>
<dbReference type="Gene3D" id="3.90.220.20">
    <property type="entry name" value="DNA methylase specificity domains"/>
    <property type="match status" value="2"/>
</dbReference>
<organism evidence="5 6">
    <name type="scientific">Cyanobacterium aponinum 0216</name>
    <dbReference type="NCBI Taxonomy" id="2676140"/>
    <lineage>
        <taxon>Bacteria</taxon>
        <taxon>Bacillati</taxon>
        <taxon>Cyanobacteriota</taxon>
        <taxon>Cyanophyceae</taxon>
        <taxon>Oscillatoriophycideae</taxon>
        <taxon>Chroococcales</taxon>
        <taxon>Geminocystaceae</taxon>
        <taxon>Cyanobacterium</taxon>
    </lineage>
</organism>
<dbReference type="InterPro" id="IPR052021">
    <property type="entry name" value="Type-I_RS_S_subunit"/>
</dbReference>
<protein>
    <recommendedName>
        <fullName evidence="4">Type I restriction modification DNA specificity domain-containing protein</fullName>
    </recommendedName>
</protein>
<feature type="domain" description="Type I restriction modification DNA specificity" evidence="4">
    <location>
        <begin position="184"/>
        <end position="358"/>
    </location>
</feature>
<evidence type="ECO:0000256" key="3">
    <source>
        <dbReference type="ARBA" id="ARBA00023125"/>
    </source>
</evidence>
<dbReference type="GO" id="GO:0003677">
    <property type="term" value="F:DNA binding"/>
    <property type="evidence" value="ECO:0007669"/>
    <property type="project" value="UniProtKB-KW"/>
</dbReference>
<dbReference type="PANTHER" id="PTHR30408">
    <property type="entry name" value="TYPE-1 RESTRICTION ENZYME ECOKI SPECIFICITY PROTEIN"/>
    <property type="match status" value="1"/>
</dbReference>
<evidence type="ECO:0000256" key="1">
    <source>
        <dbReference type="ARBA" id="ARBA00010923"/>
    </source>
</evidence>
<gene>
    <name evidence="5" type="ORF">GGC33_15430</name>
</gene>
<dbReference type="Pfam" id="PF01420">
    <property type="entry name" value="Methylase_S"/>
    <property type="match status" value="2"/>
</dbReference>
<dbReference type="InterPro" id="IPR000055">
    <property type="entry name" value="Restrct_endonuc_typeI_TRD"/>
</dbReference>
<dbReference type="CDD" id="cd17288">
    <property type="entry name" value="RMtype1_S_LlaAI06ORF1089P_TRD1-CR1_like"/>
    <property type="match status" value="1"/>
</dbReference>
<reference evidence="5 6" key="1">
    <citation type="submission" date="2019-11" db="EMBL/GenBank/DDBJ databases">
        <title>Isolation of a new High Light Tolerant Cyanobacteria.</title>
        <authorList>
            <person name="Dobson Z."/>
            <person name="Vaughn N."/>
            <person name="Vaughn M."/>
            <person name="Fromme P."/>
            <person name="Mazor Y."/>
        </authorList>
    </citation>
    <scope>NUCLEOTIDE SEQUENCE [LARGE SCALE GENOMIC DNA]</scope>
    <source>
        <strain evidence="5 6">0216</strain>
    </source>
</reference>
<keyword evidence="2" id="KW-0680">Restriction system</keyword>
<dbReference type="GO" id="GO:0009307">
    <property type="term" value="P:DNA restriction-modification system"/>
    <property type="evidence" value="ECO:0007669"/>
    <property type="project" value="UniProtKB-KW"/>
</dbReference>
<comment type="similarity">
    <text evidence="1">Belongs to the type-I restriction system S methylase family.</text>
</comment>
<feature type="domain" description="Type I restriction modification DNA specificity" evidence="4">
    <location>
        <begin position="7"/>
        <end position="156"/>
    </location>
</feature>